<gene>
    <name evidence="1" type="ORF">AVEN_183202_1</name>
</gene>
<dbReference type="EMBL" id="BGPR01012509">
    <property type="protein sequence ID" value="GBN56373.1"/>
    <property type="molecule type" value="Genomic_DNA"/>
</dbReference>
<accession>A0A4Y2PZR7</accession>
<proteinExistence type="predicted"/>
<sequence>MFQAAKGFIKNDLLFGVEEIGETLSTKATISKLKDIILKSKEYSKDPDFVASILITAVADRKQKEEERKIRDDEEEKRQEEERRRLKSRSWYTLLTWRHVAKANASITCIQLWRLDVNEVQRSTSCFGDLAAFKGALETLGITTDKCESILYPMVESCFPEEFLRAWDRCPISSSSVDAKERLTNLMNFFKTEVEGEERINLAMAGFGLNEKSSTQTFKETYDS</sequence>
<dbReference type="OrthoDB" id="6777526at2759"/>
<reference evidence="1 2" key="1">
    <citation type="journal article" date="2019" name="Sci. Rep.">
        <title>Orb-weaving spider Araneus ventricosus genome elucidates the spidroin gene catalogue.</title>
        <authorList>
            <person name="Kono N."/>
            <person name="Nakamura H."/>
            <person name="Ohtoshi R."/>
            <person name="Moran D.A.P."/>
            <person name="Shinohara A."/>
            <person name="Yoshida Y."/>
            <person name="Fujiwara M."/>
            <person name="Mori M."/>
            <person name="Tomita M."/>
            <person name="Arakawa K."/>
        </authorList>
    </citation>
    <scope>NUCLEOTIDE SEQUENCE [LARGE SCALE GENOMIC DNA]</scope>
</reference>
<keyword evidence="2" id="KW-1185">Reference proteome</keyword>
<dbReference type="AlphaFoldDB" id="A0A4Y2PZR7"/>
<evidence type="ECO:0000313" key="1">
    <source>
        <dbReference type="EMBL" id="GBN56373.1"/>
    </source>
</evidence>
<organism evidence="1 2">
    <name type="scientific">Araneus ventricosus</name>
    <name type="common">Orbweaver spider</name>
    <name type="synonym">Epeira ventricosa</name>
    <dbReference type="NCBI Taxonomy" id="182803"/>
    <lineage>
        <taxon>Eukaryota</taxon>
        <taxon>Metazoa</taxon>
        <taxon>Ecdysozoa</taxon>
        <taxon>Arthropoda</taxon>
        <taxon>Chelicerata</taxon>
        <taxon>Arachnida</taxon>
        <taxon>Araneae</taxon>
        <taxon>Araneomorphae</taxon>
        <taxon>Entelegynae</taxon>
        <taxon>Araneoidea</taxon>
        <taxon>Araneidae</taxon>
        <taxon>Araneus</taxon>
    </lineage>
</organism>
<comment type="caution">
    <text evidence="1">The sequence shown here is derived from an EMBL/GenBank/DDBJ whole genome shotgun (WGS) entry which is preliminary data.</text>
</comment>
<protein>
    <submittedName>
        <fullName evidence="1">Uncharacterized protein</fullName>
    </submittedName>
</protein>
<name>A0A4Y2PZR7_ARAVE</name>
<dbReference type="Proteomes" id="UP000499080">
    <property type="component" value="Unassembled WGS sequence"/>
</dbReference>
<evidence type="ECO:0000313" key="2">
    <source>
        <dbReference type="Proteomes" id="UP000499080"/>
    </source>
</evidence>